<gene>
    <name evidence="9" type="ordered locus">Isop_0302</name>
</gene>
<dbReference type="FunCoup" id="E8QX64">
    <property type="interactions" value="52"/>
</dbReference>
<keyword evidence="3" id="KW-0479">Metal-binding</keyword>
<dbReference type="Gene3D" id="3.30.1120.10">
    <property type="match status" value="1"/>
</dbReference>
<feature type="region of interest" description="Disordered" evidence="7">
    <location>
        <begin position="465"/>
        <end position="493"/>
    </location>
</feature>
<dbReference type="AlphaFoldDB" id="E8QX64"/>
<dbReference type="HOGENOM" id="CLU_006332_10_4_0"/>
<organism evidence="9 10">
    <name type="scientific">Isosphaera pallida (strain ATCC 43644 / DSM 9630 / IS1B)</name>
    <dbReference type="NCBI Taxonomy" id="575540"/>
    <lineage>
        <taxon>Bacteria</taxon>
        <taxon>Pseudomonadati</taxon>
        <taxon>Planctomycetota</taxon>
        <taxon>Planctomycetia</taxon>
        <taxon>Isosphaerales</taxon>
        <taxon>Isosphaeraceae</taxon>
        <taxon>Isosphaera</taxon>
    </lineage>
</organism>
<feature type="compositionally biased region" description="Pro residues" evidence="7">
    <location>
        <begin position="484"/>
        <end position="493"/>
    </location>
</feature>
<proteinExistence type="inferred from homology"/>
<dbReference type="STRING" id="575540.Isop_0302"/>
<evidence type="ECO:0000256" key="3">
    <source>
        <dbReference type="ARBA" id="ARBA00022723"/>
    </source>
</evidence>
<feature type="domain" description="Sulfatase N-terminal" evidence="8">
    <location>
        <begin position="38"/>
        <end position="358"/>
    </location>
</feature>
<dbReference type="SUPFAM" id="SSF53649">
    <property type="entry name" value="Alkaline phosphatase-like"/>
    <property type="match status" value="1"/>
</dbReference>
<keyword evidence="10" id="KW-1185">Reference proteome</keyword>
<dbReference type="InterPro" id="IPR050738">
    <property type="entry name" value="Sulfatase"/>
</dbReference>
<evidence type="ECO:0000313" key="9">
    <source>
        <dbReference type="EMBL" id="ADV60897.1"/>
    </source>
</evidence>
<comment type="similarity">
    <text evidence="2">Belongs to the sulfatase family.</text>
</comment>
<dbReference type="GO" id="GO:0046872">
    <property type="term" value="F:metal ion binding"/>
    <property type="evidence" value="ECO:0007669"/>
    <property type="project" value="UniProtKB-KW"/>
</dbReference>
<protein>
    <submittedName>
        <fullName evidence="9">Sulfatase</fullName>
    </submittedName>
</protein>
<comment type="cofactor">
    <cofactor evidence="1">
        <name>Ca(2+)</name>
        <dbReference type="ChEBI" id="CHEBI:29108"/>
    </cofactor>
</comment>
<dbReference type="PANTHER" id="PTHR42693:SF42">
    <property type="entry name" value="ARYLSULFATASE G"/>
    <property type="match status" value="1"/>
</dbReference>
<dbReference type="Pfam" id="PF00884">
    <property type="entry name" value="Sulfatase"/>
    <property type="match status" value="1"/>
</dbReference>
<evidence type="ECO:0000259" key="8">
    <source>
        <dbReference type="Pfam" id="PF00884"/>
    </source>
</evidence>
<dbReference type="PANTHER" id="PTHR42693">
    <property type="entry name" value="ARYLSULFATASE FAMILY MEMBER"/>
    <property type="match status" value="1"/>
</dbReference>
<dbReference type="EMBL" id="CP002353">
    <property type="protein sequence ID" value="ADV60897.1"/>
    <property type="molecule type" value="Genomic_DNA"/>
</dbReference>
<evidence type="ECO:0000256" key="7">
    <source>
        <dbReference type="SAM" id="MobiDB-lite"/>
    </source>
</evidence>
<dbReference type="InterPro" id="IPR017850">
    <property type="entry name" value="Alkaline_phosphatase_core_sf"/>
</dbReference>
<keyword evidence="6" id="KW-0106">Calcium</keyword>
<dbReference type="Gene3D" id="3.40.720.10">
    <property type="entry name" value="Alkaline Phosphatase, subunit A"/>
    <property type="match status" value="1"/>
</dbReference>
<reference evidence="9 10" key="2">
    <citation type="journal article" date="2011" name="Stand. Genomic Sci.">
        <title>Complete genome sequence of Isosphaera pallida type strain (IS1B).</title>
        <authorList>
            <consortium name="US DOE Joint Genome Institute (JGI-PGF)"/>
            <person name="Goker M."/>
            <person name="Cleland D."/>
            <person name="Saunders E."/>
            <person name="Lapidus A."/>
            <person name="Nolan M."/>
            <person name="Lucas S."/>
            <person name="Hammon N."/>
            <person name="Deshpande S."/>
            <person name="Cheng J.F."/>
            <person name="Tapia R."/>
            <person name="Han C."/>
            <person name="Goodwin L."/>
            <person name="Pitluck S."/>
            <person name="Liolios K."/>
            <person name="Pagani I."/>
            <person name="Ivanova N."/>
            <person name="Mavromatis K."/>
            <person name="Pati A."/>
            <person name="Chen A."/>
            <person name="Palaniappan K."/>
            <person name="Land M."/>
            <person name="Hauser L."/>
            <person name="Chang Y.J."/>
            <person name="Jeffries C.D."/>
            <person name="Detter J.C."/>
            <person name="Beck B."/>
            <person name="Woyke T."/>
            <person name="Bristow J."/>
            <person name="Eisen J.A."/>
            <person name="Markowitz V."/>
            <person name="Hugenholtz P."/>
            <person name="Kyrpides N.C."/>
            <person name="Klenk H.P."/>
        </authorList>
    </citation>
    <scope>NUCLEOTIDE SEQUENCE [LARGE SCALE GENOMIC DNA]</scope>
    <source>
        <strain evidence="10">ATCC 43644 / DSM 9630 / IS1B</strain>
    </source>
</reference>
<dbReference type="Proteomes" id="UP000008631">
    <property type="component" value="Chromosome"/>
</dbReference>
<sequence>MKHSMSAWWRIVALAAWIGVGAVGTVGPTAQGADDRPPNIVFILADDLGWTDLGCQGSTYYETPHLDRLAAQGIRFTQATTAGPNCQPTRAALITGQYGPRTGIYTVGSIERFNWRLRPLQPVDNVETLDPSAVTFAEVLKSAGYATGFFGKWHLGDGPSHPCRQGFDEALVTTTTHFHFRTNPPVELEDGVYQADFLTDRAVEFIKRHQAGPFLLCVQHFAVHSPYQAKPEWIEQFRSKAGAPGHRDPTYAAMIASVDESVGRIVAQIDRLALDRQTLVIFTSDNGGVGGYAREGLRRSQDVTDNAPLRGGKGMLYEGGIRVPFLARWPGRVPSGVVCDEPIQSIDLFPTLLELAGVAPPADLVLDGTSFVGLLETGRLQTDVERPPLFWHFPGYLGAGEDQWRATPVGVVRAGDWKLMEFFEDGHFELYNLKDDPGETCNRAADQVEKVAELHQRLIAWRRAINAPMPTPNPRRPPADKPVKPVPVPSQPG</sequence>
<accession>E8QX64</accession>
<keyword evidence="5" id="KW-0378">Hydrolase</keyword>
<evidence type="ECO:0000313" key="10">
    <source>
        <dbReference type="Proteomes" id="UP000008631"/>
    </source>
</evidence>
<evidence type="ECO:0000256" key="1">
    <source>
        <dbReference type="ARBA" id="ARBA00001913"/>
    </source>
</evidence>
<evidence type="ECO:0000256" key="5">
    <source>
        <dbReference type="ARBA" id="ARBA00022801"/>
    </source>
</evidence>
<evidence type="ECO:0000256" key="4">
    <source>
        <dbReference type="ARBA" id="ARBA00022729"/>
    </source>
</evidence>
<dbReference type="eggNOG" id="COG3119">
    <property type="taxonomic scope" value="Bacteria"/>
</dbReference>
<evidence type="ECO:0000256" key="2">
    <source>
        <dbReference type="ARBA" id="ARBA00008779"/>
    </source>
</evidence>
<reference key="1">
    <citation type="submission" date="2010-11" db="EMBL/GenBank/DDBJ databases">
        <title>The complete sequence of chromosome of Isophaera pallida ATCC 43644.</title>
        <authorList>
            <consortium name="US DOE Joint Genome Institute (JGI-PGF)"/>
            <person name="Lucas S."/>
            <person name="Copeland A."/>
            <person name="Lapidus A."/>
            <person name="Bruce D."/>
            <person name="Goodwin L."/>
            <person name="Pitluck S."/>
            <person name="Kyrpides N."/>
            <person name="Mavromatis K."/>
            <person name="Pagani I."/>
            <person name="Ivanova N."/>
            <person name="Saunders E."/>
            <person name="Brettin T."/>
            <person name="Detter J.C."/>
            <person name="Han C."/>
            <person name="Tapia R."/>
            <person name="Land M."/>
            <person name="Hauser L."/>
            <person name="Markowitz V."/>
            <person name="Cheng J.-F."/>
            <person name="Hugenholtz P."/>
            <person name="Woyke T."/>
            <person name="Wu D."/>
            <person name="Eisen J.A."/>
        </authorList>
    </citation>
    <scope>NUCLEOTIDE SEQUENCE</scope>
    <source>
        <strain>ATCC 43644</strain>
    </source>
</reference>
<evidence type="ECO:0000256" key="6">
    <source>
        <dbReference type="ARBA" id="ARBA00022837"/>
    </source>
</evidence>
<dbReference type="RefSeq" id="WP_013563186.1">
    <property type="nucleotide sequence ID" value="NC_014962.1"/>
</dbReference>
<name>E8QX64_ISOPI</name>
<dbReference type="KEGG" id="ipa:Isop_0302"/>
<dbReference type="GO" id="GO:0004065">
    <property type="term" value="F:arylsulfatase activity"/>
    <property type="evidence" value="ECO:0007669"/>
    <property type="project" value="TreeGrafter"/>
</dbReference>
<dbReference type="InParanoid" id="E8QX64"/>
<dbReference type="InterPro" id="IPR000917">
    <property type="entry name" value="Sulfatase_N"/>
</dbReference>
<dbReference type="CDD" id="cd16144">
    <property type="entry name" value="ARS_like"/>
    <property type="match status" value="1"/>
</dbReference>
<keyword evidence="4" id="KW-0732">Signal</keyword>